<feature type="compositionally biased region" description="Low complexity" evidence="1">
    <location>
        <begin position="114"/>
        <end position="132"/>
    </location>
</feature>
<feature type="region of interest" description="Disordered" evidence="1">
    <location>
        <begin position="162"/>
        <end position="191"/>
    </location>
</feature>
<reference evidence="2 3" key="1">
    <citation type="submission" date="2023-07" db="EMBL/GenBank/DDBJ databases">
        <title>Sorghum-associated microbial communities from plants grown in Nebraska, USA.</title>
        <authorList>
            <person name="Schachtman D."/>
        </authorList>
    </citation>
    <scope>NUCLEOTIDE SEQUENCE [LARGE SCALE GENOMIC DNA]</scope>
    <source>
        <strain evidence="2 3">BE240</strain>
    </source>
</reference>
<keyword evidence="3" id="KW-1185">Reference proteome</keyword>
<comment type="caution">
    <text evidence="2">The sequence shown here is derived from an EMBL/GenBank/DDBJ whole genome shotgun (WGS) entry which is preliminary data.</text>
</comment>
<feature type="compositionally biased region" description="Pro residues" evidence="1">
    <location>
        <begin position="84"/>
        <end position="113"/>
    </location>
</feature>
<sequence length="393" mass="41567">MIRPHPAPSASPRWSVLALLVAVVLGAHLVLLAGGFTLNLPQAASAASTAAMNPSDTPPAQTPAEQTSAKAPAVHVSTVRWIVPEPPTPQAKAPIPPPAKPKPSTPKAQPAPPSVVTAPPAEPPAHAMADAPQEATSVPDEMVAQVEHTVATAPPAEPVAVAQAPEPEPPASATQAAAKALPPAEPPASTRLHYDVTGNIKGIGYKAQGTLDWTVADARYEARMEMRVMLLGSRSQTSTGRIGPGGLMPERFADKSRSEKAAHFDAAQQRILFSSNAPEVPLQPGAQDRLSLFLQLASLLQARPQDYTTGQTVEMQVAGTGDAPVWRFEVGEESTISLPAGQFKVRHLVRHPRKEFDSTVEMWLAPSLHHLPVRLRVTQSNGDVADQQLSQMP</sequence>
<evidence type="ECO:0000313" key="3">
    <source>
        <dbReference type="Proteomes" id="UP001265550"/>
    </source>
</evidence>
<evidence type="ECO:0000256" key="1">
    <source>
        <dbReference type="SAM" id="MobiDB-lite"/>
    </source>
</evidence>
<proteinExistence type="predicted"/>
<evidence type="ECO:0000313" key="2">
    <source>
        <dbReference type="EMBL" id="MDR7093418.1"/>
    </source>
</evidence>
<name>A0ABU1V837_9BURK</name>
<dbReference type="PRINTS" id="PR01217">
    <property type="entry name" value="PRICHEXTENSN"/>
</dbReference>
<feature type="region of interest" description="Disordered" evidence="1">
    <location>
        <begin position="49"/>
        <end position="138"/>
    </location>
</feature>
<dbReference type="Proteomes" id="UP001265550">
    <property type="component" value="Unassembled WGS sequence"/>
</dbReference>
<dbReference type="Pfam" id="PF11306">
    <property type="entry name" value="DUF3108"/>
    <property type="match status" value="1"/>
</dbReference>
<gene>
    <name evidence="2" type="ORF">J2X09_001150</name>
</gene>
<accession>A0ABU1V837</accession>
<dbReference type="EMBL" id="JAVDWE010000002">
    <property type="protein sequence ID" value="MDR7093418.1"/>
    <property type="molecule type" value="Genomic_DNA"/>
</dbReference>
<feature type="compositionally biased region" description="Low complexity" evidence="1">
    <location>
        <begin position="162"/>
        <end position="182"/>
    </location>
</feature>
<dbReference type="RefSeq" id="WP_204732718.1">
    <property type="nucleotide sequence ID" value="NZ_JAVDWE010000002.1"/>
</dbReference>
<protein>
    <submittedName>
        <fullName evidence="2">Outer membrane biosynthesis protein TonB</fullName>
    </submittedName>
</protein>
<dbReference type="InterPro" id="IPR021457">
    <property type="entry name" value="DUF3108"/>
</dbReference>
<organism evidence="2 3">
    <name type="scientific">Hydrogenophaga laconesensis</name>
    <dbReference type="NCBI Taxonomy" id="1805971"/>
    <lineage>
        <taxon>Bacteria</taxon>
        <taxon>Pseudomonadati</taxon>
        <taxon>Pseudomonadota</taxon>
        <taxon>Betaproteobacteria</taxon>
        <taxon>Burkholderiales</taxon>
        <taxon>Comamonadaceae</taxon>
        <taxon>Hydrogenophaga</taxon>
    </lineage>
</organism>